<name>A0A8X8ZXA4_SALSN</name>
<evidence type="ECO:0000256" key="2">
    <source>
        <dbReference type="ARBA" id="ARBA00022679"/>
    </source>
</evidence>
<keyword evidence="2" id="KW-0808">Transferase</keyword>
<reference evidence="4" key="2">
    <citation type="submission" date="2020-08" db="EMBL/GenBank/DDBJ databases">
        <title>Plant Genome Project.</title>
        <authorList>
            <person name="Zhang R.-G."/>
        </authorList>
    </citation>
    <scope>NUCLEOTIDE SEQUENCE</scope>
    <source>
        <strain evidence="4">Huo1</strain>
        <tissue evidence="4">Leaf</tissue>
    </source>
</reference>
<sequence length="746" mass="83188">MNESELVFIPSPSLSHLIPTVETAKLLLLRDSRLSATVLLPPPIFAIDTNAETYVKTTSSNPTFSSRLKFIRLPHIQHSNKHFFEHYNVQIPNVRQEISNLLTKDQNPRLAAIVLDIFCAGLISVAAEFNLPAYLFFTGGAICLGAYQHLVSLRFDRDEDVTRYKNAEVDLPVPYFSLPVPAKVLPAVTVDEAFSPEIFLSHFKMFSEINGVLINTFYDMEPYAVESLLTDDKTPEIYPVGPVLKVESNWFDEDDDVKKWLDDQPENSVVFLCFGTLGIFGEEQVREIAKGLENSGSRFLWSLRKSYNPKIEIERSEYFEGFSERTKGFGRVMEWAPQAAVLAHPAVGGFVSHCGWNSTLESVWFGVPMATFPMHAEQQLNAFYLVKELGMAEAITLDYQMDFTGEKPPESVGWESTGPMIVIGFASAWVSLLFRISSLFSTFRIPTPIKCPLSAPPESSKPRSRLSTPVTKTKPVAAKYIPTPTNKNSTSDQSSFRSVQHPKPINAEVPKSQIVAKALFFRSPKKAIKVKTSVELRTPVSKLCQGMNRLEISSQRKRVSWAILISSYSSKKLSNSSLRRHLSSQKLQLPPVTQCLDSVPLDCSKGEVSLLVLEGRDDSRSEVTKAQESNGNNGNNSSEGGQSGLDSEDGDDKENTAASDENRIPNSILKQNGRKIFGVHEKCDKGTQPQDTLKESLCGPVTKLKKPKATNPKPFRLRTDERGILNETILDRRVESSTPWLANVKM</sequence>
<dbReference type="InterPro" id="IPR035595">
    <property type="entry name" value="UDP_glycos_trans_CS"/>
</dbReference>
<protein>
    <submittedName>
        <fullName evidence="4">Uncharacterized protein</fullName>
    </submittedName>
</protein>
<organism evidence="4">
    <name type="scientific">Salvia splendens</name>
    <name type="common">Scarlet sage</name>
    <dbReference type="NCBI Taxonomy" id="180675"/>
    <lineage>
        <taxon>Eukaryota</taxon>
        <taxon>Viridiplantae</taxon>
        <taxon>Streptophyta</taxon>
        <taxon>Embryophyta</taxon>
        <taxon>Tracheophyta</taxon>
        <taxon>Spermatophyta</taxon>
        <taxon>Magnoliopsida</taxon>
        <taxon>eudicotyledons</taxon>
        <taxon>Gunneridae</taxon>
        <taxon>Pentapetalae</taxon>
        <taxon>asterids</taxon>
        <taxon>lamiids</taxon>
        <taxon>Lamiales</taxon>
        <taxon>Lamiaceae</taxon>
        <taxon>Nepetoideae</taxon>
        <taxon>Mentheae</taxon>
        <taxon>Salviinae</taxon>
        <taxon>Salvia</taxon>
        <taxon>Salvia subgen. Calosphace</taxon>
        <taxon>core Calosphace</taxon>
    </lineage>
</organism>
<accession>A0A8X8ZXA4</accession>
<dbReference type="GO" id="GO:0035251">
    <property type="term" value="F:UDP-glucosyltransferase activity"/>
    <property type="evidence" value="ECO:0007669"/>
    <property type="project" value="InterPro"/>
</dbReference>
<dbReference type="CDD" id="cd03784">
    <property type="entry name" value="GT1_Gtf-like"/>
    <property type="match status" value="1"/>
</dbReference>
<proteinExistence type="inferred from homology"/>
<dbReference type="InterPro" id="IPR002213">
    <property type="entry name" value="UDP_glucos_trans"/>
</dbReference>
<feature type="compositionally biased region" description="Polar residues" evidence="3">
    <location>
        <begin position="656"/>
        <end position="669"/>
    </location>
</feature>
<dbReference type="PANTHER" id="PTHR48048">
    <property type="entry name" value="GLYCOSYLTRANSFERASE"/>
    <property type="match status" value="1"/>
</dbReference>
<comment type="similarity">
    <text evidence="1">Belongs to the UDP-glycosyltransferase family.</text>
</comment>
<dbReference type="Gene3D" id="3.40.50.2000">
    <property type="entry name" value="Glycogen Phosphorylase B"/>
    <property type="match status" value="2"/>
</dbReference>
<feature type="compositionally biased region" description="Low complexity" evidence="3">
    <location>
        <begin position="627"/>
        <end position="640"/>
    </location>
</feature>
<gene>
    <name evidence="4" type="ORF">SASPL_118497</name>
</gene>
<evidence type="ECO:0000256" key="1">
    <source>
        <dbReference type="ARBA" id="ARBA00009995"/>
    </source>
</evidence>
<dbReference type="EMBL" id="PNBA02000006">
    <property type="protein sequence ID" value="KAG6421937.1"/>
    <property type="molecule type" value="Genomic_DNA"/>
</dbReference>
<keyword evidence="5" id="KW-1185">Reference proteome</keyword>
<feature type="compositionally biased region" description="Basic and acidic residues" evidence="3">
    <location>
        <begin position="614"/>
        <end position="625"/>
    </location>
</feature>
<dbReference type="SUPFAM" id="SSF53756">
    <property type="entry name" value="UDP-Glycosyltransferase/glycogen phosphorylase"/>
    <property type="match status" value="1"/>
</dbReference>
<dbReference type="AlphaFoldDB" id="A0A8X8ZXA4"/>
<evidence type="ECO:0000256" key="3">
    <source>
        <dbReference type="SAM" id="MobiDB-lite"/>
    </source>
</evidence>
<evidence type="ECO:0000313" key="4">
    <source>
        <dbReference type="EMBL" id="KAG6421937.1"/>
    </source>
</evidence>
<dbReference type="FunFam" id="3.40.50.2000:FF:000056">
    <property type="entry name" value="Glycosyltransferase"/>
    <property type="match status" value="1"/>
</dbReference>
<feature type="region of interest" description="Disordered" evidence="3">
    <location>
        <begin position="614"/>
        <end position="669"/>
    </location>
</feature>
<dbReference type="Proteomes" id="UP000298416">
    <property type="component" value="Unassembled WGS sequence"/>
</dbReference>
<dbReference type="PANTHER" id="PTHR48048:SF45">
    <property type="entry name" value="GLYCOSYLTRANSFERASE"/>
    <property type="match status" value="1"/>
</dbReference>
<reference evidence="4" key="1">
    <citation type="submission" date="2018-01" db="EMBL/GenBank/DDBJ databases">
        <authorList>
            <person name="Mao J.F."/>
        </authorList>
    </citation>
    <scope>NUCLEOTIDE SEQUENCE</scope>
    <source>
        <strain evidence="4">Huo1</strain>
        <tissue evidence="4">Leaf</tissue>
    </source>
</reference>
<comment type="caution">
    <text evidence="4">The sequence shown here is derived from an EMBL/GenBank/DDBJ whole genome shotgun (WGS) entry which is preliminary data.</text>
</comment>
<dbReference type="InterPro" id="IPR050481">
    <property type="entry name" value="UDP-glycosyltransf_plant"/>
</dbReference>
<evidence type="ECO:0000313" key="5">
    <source>
        <dbReference type="Proteomes" id="UP000298416"/>
    </source>
</evidence>
<dbReference type="PROSITE" id="PS00375">
    <property type="entry name" value="UDPGT"/>
    <property type="match status" value="1"/>
</dbReference>
<dbReference type="Pfam" id="PF00201">
    <property type="entry name" value="UDPGT"/>
    <property type="match status" value="1"/>
</dbReference>